<organism evidence="2 3">
    <name type="scientific">Ignelater luminosus</name>
    <name type="common">Cucubano</name>
    <name type="synonym">Pyrophorus luminosus</name>
    <dbReference type="NCBI Taxonomy" id="2038154"/>
    <lineage>
        <taxon>Eukaryota</taxon>
        <taxon>Metazoa</taxon>
        <taxon>Ecdysozoa</taxon>
        <taxon>Arthropoda</taxon>
        <taxon>Hexapoda</taxon>
        <taxon>Insecta</taxon>
        <taxon>Pterygota</taxon>
        <taxon>Neoptera</taxon>
        <taxon>Endopterygota</taxon>
        <taxon>Coleoptera</taxon>
        <taxon>Polyphaga</taxon>
        <taxon>Elateriformia</taxon>
        <taxon>Elateroidea</taxon>
        <taxon>Elateridae</taxon>
        <taxon>Agrypninae</taxon>
        <taxon>Pyrophorini</taxon>
        <taxon>Ignelater</taxon>
    </lineage>
</organism>
<dbReference type="Proteomes" id="UP000801492">
    <property type="component" value="Unassembled WGS sequence"/>
</dbReference>
<evidence type="ECO:0000313" key="3">
    <source>
        <dbReference type="Proteomes" id="UP000801492"/>
    </source>
</evidence>
<comment type="caution">
    <text evidence="2">The sequence shown here is derived from an EMBL/GenBank/DDBJ whole genome shotgun (WGS) entry which is preliminary data.</text>
</comment>
<accession>A0A8K0G159</accession>
<feature type="region of interest" description="Disordered" evidence="1">
    <location>
        <begin position="119"/>
        <end position="139"/>
    </location>
</feature>
<keyword evidence="3" id="KW-1185">Reference proteome</keyword>
<dbReference type="EMBL" id="VTPC01090683">
    <property type="protein sequence ID" value="KAF2881924.1"/>
    <property type="molecule type" value="Genomic_DNA"/>
</dbReference>
<evidence type="ECO:0000313" key="2">
    <source>
        <dbReference type="EMBL" id="KAF2881924.1"/>
    </source>
</evidence>
<protein>
    <submittedName>
        <fullName evidence="2">Uncharacterized protein</fullName>
    </submittedName>
</protein>
<proteinExistence type="predicted"/>
<evidence type="ECO:0000256" key="1">
    <source>
        <dbReference type="SAM" id="MobiDB-lite"/>
    </source>
</evidence>
<sequence>MSATLDTQFTSLPIGTIFRKSDVPCRLQRMLLKFQAFDVNVTYKSGKLMFAADTLNRTTSPDMESDVDEELRIHVNLFTTHLTISLQCLKQFQEAIIKGKWWMDINDKCYIMNSGEDDHDENDDKNVDSNGQWTTEDGGWDIEKDSCDLDTLEKKSRKCEIESLDYWLYKDE</sequence>
<name>A0A8K0G159_IGNLU</name>
<gene>
    <name evidence="2" type="ORF">ILUMI_24254</name>
</gene>
<dbReference type="AlphaFoldDB" id="A0A8K0G159"/>
<reference evidence="2" key="1">
    <citation type="submission" date="2019-08" db="EMBL/GenBank/DDBJ databases">
        <title>The genome of the North American firefly Photinus pyralis.</title>
        <authorList>
            <consortium name="Photinus pyralis genome working group"/>
            <person name="Fallon T.R."/>
            <person name="Sander Lower S.E."/>
            <person name="Weng J.-K."/>
        </authorList>
    </citation>
    <scope>NUCLEOTIDE SEQUENCE</scope>
    <source>
        <strain evidence="2">TRF0915ILg1</strain>
        <tissue evidence="2">Whole body</tissue>
    </source>
</reference>